<evidence type="ECO:0000256" key="1">
    <source>
        <dbReference type="SAM" id="Phobius"/>
    </source>
</evidence>
<evidence type="ECO:0008006" key="4">
    <source>
        <dbReference type="Google" id="ProtNLM"/>
    </source>
</evidence>
<feature type="transmembrane region" description="Helical" evidence="1">
    <location>
        <begin position="353"/>
        <end position="371"/>
    </location>
</feature>
<feature type="transmembrane region" description="Helical" evidence="1">
    <location>
        <begin position="133"/>
        <end position="157"/>
    </location>
</feature>
<sequence>MRPGSSADVRTDVHRDESTVATLTFLRAVRGRHRAEKRRNVAFLVYSLALVGGVWGTPVLLAAARLGRSRALEDRPAPLLEALPLWAPALLALVTLVMARSATWRGPVLLDGATVAWLLPQPLARGPLLTPRLVSSAIVAALLGLLGGGVLGFLLSTGTAGAWGPATAAGAWAGLGTALLGTASGALVVRYERALARRGRRIFAAAWCAVAVLGALPVVSVVHGLPPWAHTVALWISPWGWAVQPLVEATVGGAPGGGFLAALLWACCVAGCVRLAVRAVPGISQESLRLRATVADRVSASLFSLDLRQARSATRVGAGRRARPALRIPAPRTPWLVMPWRDLSGLLRAPGRLGWAAVWCASCGAALVFAAGHGGTAGTVSAVAGTWFLYLAAAQLVEPARLESDDVRRAALLPYGARALALWHAAVPTLLLALGTGLVCAVCAAGGRWTPALLAAPTAVPACVGAALVGAYRGQLPVHLLTGTDTPMGNTAPLQIGLWYLRGMLALLVLVAPVVADAARGGEYGAGQSVWLLAVAAGGLGWARRTAHRSQG</sequence>
<feature type="transmembrane region" description="Helical" evidence="1">
    <location>
        <begin position="258"/>
        <end position="277"/>
    </location>
</feature>
<gene>
    <name evidence="2" type="ORF">GCM10010405_02550</name>
</gene>
<feature type="transmembrane region" description="Helical" evidence="1">
    <location>
        <begin position="41"/>
        <end position="63"/>
    </location>
</feature>
<feature type="transmembrane region" description="Helical" evidence="1">
    <location>
        <begin position="169"/>
        <end position="190"/>
    </location>
</feature>
<feature type="transmembrane region" description="Helical" evidence="1">
    <location>
        <begin position="419"/>
        <end position="447"/>
    </location>
</feature>
<keyword evidence="3" id="KW-1185">Reference proteome</keyword>
<keyword evidence="1" id="KW-1133">Transmembrane helix</keyword>
<protein>
    <recommendedName>
        <fullName evidence="4">ABC-2 type transport system permease protein</fullName>
    </recommendedName>
</protein>
<keyword evidence="1" id="KW-0812">Transmembrane</keyword>
<feature type="transmembrane region" description="Helical" evidence="1">
    <location>
        <begin position="453"/>
        <end position="472"/>
    </location>
</feature>
<keyword evidence="1" id="KW-0472">Membrane</keyword>
<proteinExistence type="predicted"/>
<dbReference type="Proteomes" id="UP001501638">
    <property type="component" value="Unassembled WGS sequence"/>
</dbReference>
<feature type="transmembrane region" description="Helical" evidence="1">
    <location>
        <begin position="498"/>
        <end position="519"/>
    </location>
</feature>
<organism evidence="2 3">
    <name type="scientific">Streptomyces macrosporus</name>
    <dbReference type="NCBI Taxonomy" id="44032"/>
    <lineage>
        <taxon>Bacteria</taxon>
        <taxon>Bacillati</taxon>
        <taxon>Actinomycetota</taxon>
        <taxon>Actinomycetes</taxon>
        <taxon>Kitasatosporales</taxon>
        <taxon>Streptomycetaceae</taxon>
        <taxon>Streptomyces</taxon>
    </lineage>
</organism>
<accession>A0ABN3J9Q8</accession>
<dbReference type="EMBL" id="BAAASZ010000003">
    <property type="protein sequence ID" value="GAA2423736.1"/>
    <property type="molecule type" value="Genomic_DNA"/>
</dbReference>
<evidence type="ECO:0000313" key="2">
    <source>
        <dbReference type="EMBL" id="GAA2423736.1"/>
    </source>
</evidence>
<reference evidence="2 3" key="1">
    <citation type="journal article" date="2019" name="Int. J. Syst. Evol. Microbiol.">
        <title>The Global Catalogue of Microorganisms (GCM) 10K type strain sequencing project: providing services to taxonomists for standard genome sequencing and annotation.</title>
        <authorList>
            <consortium name="The Broad Institute Genomics Platform"/>
            <consortium name="The Broad Institute Genome Sequencing Center for Infectious Disease"/>
            <person name="Wu L."/>
            <person name="Ma J."/>
        </authorList>
    </citation>
    <scope>NUCLEOTIDE SEQUENCE [LARGE SCALE GENOMIC DNA]</scope>
    <source>
        <strain evidence="2 3">JCM 6305</strain>
    </source>
</reference>
<name>A0ABN3J9Q8_9ACTN</name>
<comment type="caution">
    <text evidence="2">The sequence shown here is derived from an EMBL/GenBank/DDBJ whole genome shotgun (WGS) entry which is preliminary data.</text>
</comment>
<feature type="transmembrane region" description="Helical" evidence="1">
    <location>
        <begin position="83"/>
        <end position="99"/>
    </location>
</feature>
<evidence type="ECO:0000313" key="3">
    <source>
        <dbReference type="Proteomes" id="UP001501638"/>
    </source>
</evidence>
<feature type="transmembrane region" description="Helical" evidence="1">
    <location>
        <begin position="202"/>
        <end position="225"/>
    </location>
</feature>